<feature type="domain" description="CCHC-type" evidence="3">
    <location>
        <begin position="120"/>
        <end position="134"/>
    </location>
</feature>
<evidence type="ECO:0000256" key="1">
    <source>
        <dbReference type="PROSITE-ProRule" id="PRU00047"/>
    </source>
</evidence>
<gene>
    <name evidence="4" type="ORF">FOZ61_008189</name>
</gene>
<dbReference type="EMBL" id="JABAHT010000527">
    <property type="protein sequence ID" value="KAF4654546.1"/>
    <property type="molecule type" value="Genomic_DNA"/>
</dbReference>
<dbReference type="GO" id="GO:0008270">
    <property type="term" value="F:zinc ion binding"/>
    <property type="evidence" value="ECO:0007669"/>
    <property type="project" value="UniProtKB-KW"/>
</dbReference>
<dbReference type="Pfam" id="PF00098">
    <property type="entry name" value="zf-CCHC"/>
    <property type="match status" value="1"/>
</dbReference>
<evidence type="ECO:0000259" key="3">
    <source>
        <dbReference type="PROSITE" id="PS50158"/>
    </source>
</evidence>
<feature type="region of interest" description="Disordered" evidence="2">
    <location>
        <begin position="85"/>
        <end position="112"/>
    </location>
</feature>
<dbReference type="SUPFAM" id="SSF50630">
    <property type="entry name" value="Acid proteases"/>
    <property type="match status" value="1"/>
</dbReference>
<dbReference type="AlphaFoldDB" id="A0A7J6L5U7"/>
<dbReference type="InterPro" id="IPR036875">
    <property type="entry name" value="Znf_CCHC_sf"/>
</dbReference>
<dbReference type="OrthoDB" id="10379086at2759"/>
<proteinExistence type="predicted"/>
<dbReference type="Gene3D" id="3.30.70.270">
    <property type="match status" value="1"/>
</dbReference>
<dbReference type="GO" id="GO:0003676">
    <property type="term" value="F:nucleic acid binding"/>
    <property type="evidence" value="ECO:0007669"/>
    <property type="project" value="InterPro"/>
</dbReference>
<dbReference type="InterPro" id="IPR043128">
    <property type="entry name" value="Rev_trsase/Diguanyl_cyclase"/>
</dbReference>
<dbReference type="Proteomes" id="UP000570595">
    <property type="component" value="Unassembled WGS sequence"/>
</dbReference>
<name>A0A7J6L5U7_PEROL</name>
<evidence type="ECO:0000313" key="5">
    <source>
        <dbReference type="Proteomes" id="UP000570595"/>
    </source>
</evidence>
<dbReference type="InterPro" id="IPR001878">
    <property type="entry name" value="Znf_CCHC"/>
</dbReference>
<evidence type="ECO:0000256" key="2">
    <source>
        <dbReference type="SAM" id="MobiDB-lite"/>
    </source>
</evidence>
<dbReference type="SUPFAM" id="SSF56672">
    <property type="entry name" value="DNA/RNA polymerases"/>
    <property type="match status" value="1"/>
</dbReference>
<dbReference type="GO" id="GO:0006508">
    <property type="term" value="P:proteolysis"/>
    <property type="evidence" value="ECO:0007669"/>
    <property type="project" value="InterPro"/>
</dbReference>
<keyword evidence="1" id="KW-0863">Zinc-finger</keyword>
<keyword evidence="1" id="KW-0862">Zinc</keyword>
<dbReference type="PROSITE" id="PS00141">
    <property type="entry name" value="ASP_PROTEASE"/>
    <property type="match status" value="1"/>
</dbReference>
<dbReference type="Gene3D" id="4.10.60.10">
    <property type="entry name" value="Zinc finger, CCHC-type"/>
    <property type="match status" value="1"/>
</dbReference>
<dbReference type="GO" id="GO:0004190">
    <property type="term" value="F:aspartic-type endopeptidase activity"/>
    <property type="evidence" value="ECO:0007669"/>
    <property type="project" value="InterPro"/>
</dbReference>
<comment type="caution">
    <text evidence="4">The sequence shown here is derived from an EMBL/GenBank/DDBJ whole genome shotgun (WGS) entry which is preliminary data.</text>
</comment>
<accession>A0A7J6L5U7</accession>
<reference evidence="4 5" key="1">
    <citation type="submission" date="2020-04" db="EMBL/GenBank/DDBJ databases">
        <title>Perkinsus olseni comparative genomics.</title>
        <authorList>
            <person name="Bogema D.R."/>
        </authorList>
    </citation>
    <scope>NUCLEOTIDE SEQUENCE [LARGE SCALE GENOMIC DNA]</scope>
    <source>
        <strain evidence="4">ATCC PRA-179</strain>
    </source>
</reference>
<evidence type="ECO:0000313" key="4">
    <source>
        <dbReference type="EMBL" id="KAF4654546.1"/>
    </source>
</evidence>
<organism evidence="4 5">
    <name type="scientific">Perkinsus olseni</name>
    <name type="common">Perkinsus atlanticus</name>
    <dbReference type="NCBI Taxonomy" id="32597"/>
    <lineage>
        <taxon>Eukaryota</taxon>
        <taxon>Sar</taxon>
        <taxon>Alveolata</taxon>
        <taxon>Perkinsozoa</taxon>
        <taxon>Perkinsea</taxon>
        <taxon>Perkinsida</taxon>
        <taxon>Perkinsidae</taxon>
        <taxon>Perkinsus</taxon>
    </lineage>
</organism>
<keyword evidence="1" id="KW-0479">Metal-binding</keyword>
<dbReference type="Gene3D" id="2.40.70.10">
    <property type="entry name" value="Acid Proteases"/>
    <property type="match status" value="1"/>
</dbReference>
<dbReference type="InterPro" id="IPR043502">
    <property type="entry name" value="DNA/RNA_pol_sf"/>
</dbReference>
<feature type="compositionally biased region" description="Basic residues" evidence="2">
    <location>
        <begin position="93"/>
        <end position="105"/>
    </location>
</feature>
<sequence length="547" mass="60282">MGDIQKYVTYSLPEVARTSRKSLDWVSCMCFWAAIPTNVAGIDTIRSTWRAQVKDGSPLVATALHLTKSVRAETAGETVTLAGAASHFPSGKGKGRGKGKGKGHSKGGPPVQRLIGKNTRCFNCNGRGHISKNCSSSPRGGGKVILGSGNWLLEPTDAIVDHIVLCCRRRSHPSEKFYFLVDTGSTLTVVSEKALESINSELPALSDKPIRIRILQGVVELPQADTAERFLGSSIKMVLSAKQVLLCVSGTPIHGILAMDWCAACRIHIAVNPNGNNCPAWLIEPWAGEVTFPIQVTAAADQTASAASPVSDILFEEDDFVISRSWDSSLGSAIWTVRWKWLAGEPPSGSIIRPPHYNGSLEKLSPEQLAIFHEQLQTWLDKGFLVPIEKKSMRGRLTIMAAVSMLKNTKVRPVLDYTWLNDLLMSRPHSSGPPVTCGDEVRAWRIRDPYRMRVIDISTAYLKLRIDKDQQCWQCVTLPHLEEPNTYALTRVGFGLHIAGKALDKAVSRAIEEAKAQHQVEKFVDDLCVDKDDLERVERSLPTIRWH</sequence>
<dbReference type="SUPFAM" id="SSF57756">
    <property type="entry name" value="Retrovirus zinc finger-like domains"/>
    <property type="match status" value="1"/>
</dbReference>
<dbReference type="SMART" id="SM00343">
    <property type="entry name" value="ZnF_C2HC"/>
    <property type="match status" value="1"/>
</dbReference>
<dbReference type="InterPro" id="IPR001969">
    <property type="entry name" value="Aspartic_peptidase_AS"/>
</dbReference>
<protein>
    <recommendedName>
        <fullName evidence="3">CCHC-type domain-containing protein</fullName>
    </recommendedName>
</protein>
<dbReference type="PROSITE" id="PS50158">
    <property type="entry name" value="ZF_CCHC"/>
    <property type="match status" value="1"/>
</dbReference>
<dbReference type="Gene3D" id="3.10.10.10">
    <property type="entry name" value="HIV Type 1 Reverse Transcriptase, subunit A, domain 1"/>
    <property type="match status" value="1"/>
</dbReference>
<dbReference type="InterPro" id="IPR021109">
    <property type="entry name" value="Peptidase_aspartic_dom_sf"/>
</dbReference>